<accession>A0ACB7XKM7</accession>
<gene>
    <name evidence="1" type="ORF">Vadar_028608</name>
</gene>
<dbReference type="Proteomes" id="UP000828048">
    <property type="component" value="Chromosome 10"/>
</dbReference>
<reference evidence="1 2" key="1">
    <citation type="journal article" date="2021" name="Hortic Res">
        <title>High-quality reference genome and annotation aids understanding of berry development for evergreen blueberry (Vaccinium darrowii).</title>
        <authorList>
            <person name="Yu J."/>
            <person name="Hulse-Kemp A.M."/>
            <person name="Babiker E."/>
            <person name="Staton M."/>
        </authorList>
    </citation>
    <scope>NUCLEOTIDE SEQUENCE [LARGE SCALE GENOMIC DNA]</scope>
    <source>
        <strain evidence="2">cv. NJ 8807/NJ 8810</strain>
        <tissue evidence="1">Young leaf</tissue>
    </source>
</reference>
<comment type="caution">
    <text evidence="1">The sequence shown here is derived from an EMBL/GenBank/DDBJ whole genome shotgun (WGS) entry which is preliminary data.</text>
</comment>
<protein>
    <submittedName>
        <fullName evidence="1">Uncharacterized protein</fullName>
    </submittedName>
</protein>
<keyword evidence="2" id="KW-1185">Reference proteome</keyword>
<proteinExistence type="predicted"/>
<name>A0ACB7XKM7_9ERIC</name>
<sequence>MASSKYLKCLVVVLLLYLQTIPSSSQIAIYDTMPEFDEYFGWMHRKAWECLGYDHAVPWDMIPVKDYKLMTWIIRDMIIPTIRSKYGYNGTFTVFAPNDRAFLFSWGNTKLLQQVVMLGLDRETFKTLSINSTVPTFRFPDHIQVTQPLIDDANANATGSTGELPRASLGDVTIDDWDLYNDGRIIVHGVSTFFDQVRKEREFAEANRRRNDEARWRECMLLKNKTNSW</sequence>
<organism evidence="1 2">
    <name type="scientific">Vaccinium darrowii</name>
    <dbReference type="NCBI Taxonomy" id="229202"/>
    <lineage>
        <taxon>Eukaryota</taxon>
        <taxon>Viridiplantae</taxon>
        <taxon>Streptophyta</taxon>
        <taxon>Embryophyta</taxon>
        <taxon>Tracheophyta</taxon>
        <taxon>Spermatophyta</taxon>
        <taxon>Magnoliopsida</taxon>
        <taxon>eudicotyledons</taxon>
        <taxon>Gunneridae</taxon>
        <taxon>Pentapetalae</taxon>
        <taxon>asterids</taxon>
        <taxon>Ericales</taxon>
        <taxon>Ericaceae</taxon>
        <taxon>Vaccinioideae</taxon>
        <taxon>Vaccinieae</taxon>
        <taxon>Vaccinium</taxon>
    </lineage>
</organism>
<dbReference type="EMBL" id="CM037160">
    <property type="protein sequence ID" value="KAH7841343.1"/>
    <property type="molecule type" value="Genomic_DNA"/>
</dbReference>
<evidence type="ECO:0000313" key="2">
    <source>
        <dbReference type="Proteomes" id="UP000828048"/>
    </source>
</evidence>
<evidence type="ECO:0000313" key="1">
    <source>
        <dbReference type="EMBL" id="KAH7841343.1"/>
    </source>
</evidence>